<evidence type="ECO:0000256" key="2">
    <source>
        <dbReference type="ARBA" id="ARBA00022884"/>
    </source>
</evidence>
<dbReference type="PANTHER" id="PTHR47683">
    <property type="entry name" value="PSEUDOURIDINE SYNTHASE FAMILY PROTEIN-RELATED"/>
    <property type="match status" value="1"/>
</dbReference>
<evidence type="ECO:0000313" key="8">
    <source>
        <dbReference type="Proteomes" id="UP001238450"/>
    </source>
</evidence>
<dbReference type="Pfam" id="PF00849">
    <property type="entry name" value="PseudoU_synth_2"/>
    <property type="match status" value="1"/>
</dbReference>
<evidence type="ECO:0000256" key="5">
    <source>
        <dbReference type="RuleBase" id="RU003887"/>
    </source>
</evidence>
<dbReference type="PANTHER" id="PTHR47683:SF2">
    <property type="entry name" value="RNA-BINDING S4 DOMAIN-CONTAINING PROTEIN"/>
    <property type="match status" value="1"/>
</dbReference>
<dbReference type="SUPFAM" id="SSF55120">
    <property type="entry name" value="Pseudouridine synthase"/>
    <property type="match status" value="1"/>
</dbReference>
<reference evidence="7 8" key="1">
    <citation type="submission" date="2023-07" db="EMBL/GenBank/DDBJ databases">
        <title>Genomic Encyclopedia of Type Strains, Phase IV (KMG-IV): sequencing the most valuable type-strain genomes for metagenomic binning, comparative biology and taxonomic classification.</title>
        <authorList>
            <person name="Goeker M."/>
        </authorList>
    </citation>
    <scope>NUCLEOTIDE SEQUENCE [LARGE SCALE GENOMIC DNA]</scope>
    <source>
        <strain evidence="7 8">DSM 46876</strain>
    </source>
</reference>
<dbReference type="InterPro" id="IPR050343">
    <property type="entry name" value="RsuA_PseudoU_synthase"/>
</dbReference>
<dbReference type="GO" id="GO:0005829">
    <property type="term" value="C:cytosol"/>
    <property type="evidence" value="ECO:0007669"/>
    <property type="project" value="UniProtKB-ARBA"/>
</dbReference>
<keyword evidence="8" id="KW-1185">Reference proteome</keyword>
<dbReference type="InterPro" id="IPR018496">
    <property type="entry name" value="PsdUridine_synth_RsuA/RluB_CS"/>
</dbReference>
<dbReference type="SUPFAM" id="SSF55174">
    <property type="entry name" value="Alpha-L RNA-binding motif"/>
    <property type="match status" value="1"/>
</dbReference>
<dbReference type="FunFam" id="3.10.290.10:FF:000003">
    <property type="entry name" value="Pseudouridine synthase"/>
    <property type="match status" value="1"/>
</dbReference>
<dbReference type="EMBL" id="JAUSUV010000009">
    <property type="protein sequence ID" value="MDQ0418094.1"/>
    <property type="molecule type" value="Genomic_DNA"/>
</dbReference>
<evidence type="ECO:0000256" key="1">
    <source>
        <dbReference type="ARBA" id="ARBA00008348"/>
    </source>
</evidence>
<evidence type="ECO:0000259" key="6">
    <source>
        <dbReference type="SMART" id="SM00363"/>
    </source>
</evidence>
<sequence length="238" mass="27522">MMERLQKVLAQAGIASRRQSEELILQGKVKVNGQVVQTLGTKVDPDQDWIEVNGKHIKQEKKRTFIFYKPKLVITSMSDPEGRKTVADFFDDVPERIYPVGRLDFETEGLLLMTNDGELANRLAHPRYEVNKVYVTTVKGKPTDEELEQLRKGVRLEDGMTAPADVRMMQANPEKSKLRIQIHEGRNRQIRRMCEVLGYQVLHLIRTKYAFLHLQGLNPGDKRELTKAEIEKLNRMLR</sequence>
<keyword evidence="2 4" id="KW-0694">RNA-binding</keyword>
<dbReference type="Gene3D" id="3.10.290.10">
    <property type="entry name" value="RNA-binding S4 domain"/>
    <property type="match status" value="1"/>
</dbReference>
<feature type="domain" description="RNA-binding S4" evidence="6">
    <location>
        <begin position="3"/>
        <end position="70"/>
    </location>
</feature>
<dbReference type="FunFam" id="3.30.70.1560:FF:000001">
    <property type="entry name" value="Pseudouridine synthase"/>
    <property type="match status" value="1"/>
</dbReference>
<dbReference type="InterPro" id="IPR000748">
    <property type="entry name" value="PsdUridine_synth_RsuA/RluB/E/F"/>
</dbReference>
<dbReference type="GO" id="GO:0003723">
    <property type="term" value="F:RNA binding"/>
    <property type="evidence" value="ECO:0007669"/>
    <property type="project" value="UniProtKB-KW"/>
</dbReference>
<dbReference type="Gene3D" id="3.30.70.1560">
    <property type="entry name" value="Alpha-L RNA-binding motif"/>
    <property type="match status" value="1"/>
</dbReference>
<dbReference type="InterPro" id="IPR020103">
    <property type="entry name" value="PsdUridine_synth_cat_dom_sf"/>
</dbReference>
<dbReference type="NCBIfam" id="TIGR00093">
    <property type="entry name" value="pseudouridine synthase"/>
    <property type="match status" value="1"/>
</dbReference>
<protein>
    <recommendedName>
        <fullName evidence="5">Pseudouridine synthase</fullName>
        <ecNumber evidence="5">5.4.99.-</ecNumber>
    </recommendedName>
</protein>
<dbReference type="GO" id="GO:0120159">
    <property type="term" value="F:rRNA pseudouridine synthase activity"/>
    <property type="evidence" value="ECO:0007669"/>
    <property type="project" value="UniProtKB-ARBA"/>
</dbReference>
<name>A0AAJ1TGI7_9BACL</name>
<dbReference type="CDD" id="cd00165">
    <property type="entry name" value="S4"/>
    <property type="match status" value="1"/>
</dbReference>
<proteinExistence type="inferred from homology"/>
<dbReference type="Pfam" id="PF01479">
    <property type="entry name" value="S4"/>
    <property type="match status" value="1"/>
</dbReference>
<dbReference type="PROSITE" id="PS50889">
    <property type="entry name" value="S4"/>
    <property type="match status" value="1"/>
</dbReference>
<dbReference type="InterPro" id="IPR042092">
    <property type="entry name" value="PsdUridine_s_RsuA/RluB/E/F_cat"/>
</dbReference>
<keyword evidence="3 5" id="KW-0413">Isomerase</keyword>
<dbReference type="InterPro" id="IPR036986">
    <property type="entry name" value="S4_RNA-bd_sf"/>
</dbReference>
<dbReference type="AlphaFoldDB" id="A0AAJ1TGI7"/>
<dbReference type="GO" id="GO:0000455">
    <property type="term" value="P:enzyme-directed rRNA pseudouridine synthesis"/>
    <property type="evidence" value="ECO:0007669"/>
    <property type="project" value="UniProtKB-ARBA"/>
</dbReference>
<dbReference type="Proteomes" id="UP001238450">
    <property type="component" value="Unassembled WGS sequence"/>
</dbReference>
<accession>A0AAJ1TGI7</accession>
<dbReference type="SMART" id="SM00363">
    <property type="entry name" value="S4"/>
    <property type="match status" value="1"/>
</dbReference>
<dbReference type="CDD" id="cd02870">
    <property type="entry name" value="PseudoU_synth_RsuA_like"/>
    <property type="match status" value="1"/>
</dbReference>
<dbReference type="EC" id="5.4.99.-" evidence="5"/>
<dbReference type="Gene3D" id="3.30.70.580">
    <property type="entry name" value="Pseudouridine synthase I, catalytic domain, N-terminal subdomain"/>
    <property type="match status" value="1"/>
</dbReference>
<gene>
    <name evidence="7" type="ORF">J2Z48_002283</name>
</gene>
<dbReference type="InterPro" id="IPR006145">
    <property type="entry name" value="PsdUridine_synth_RsuA/RluA"/>
</dbReference>
<evidence type="ECO:0000313" key="7">
    <source>
        <dbReference type="EMBL" id="MDQ0418094.1"/>
    </source>
</evidence>
<comment type="similarity">
    <text evidence="1 5">Belongs to the pseudouridine synthase RsuA family.</text>
</comment>
<dbReference type="InterPro" id="IPR020094">
    <property type="entry name" value="TruA/RsuA/RluB/E/F_N"/>
</dbReference>
<comment type="caution">
    <text evidence="7">The sequence shown here is derived from an EMBL/GenBank/DDBJ whole genome shotgun (WGS) entry which is preliminary data.</text>
</comment>
<organism evidence="7 8">
    <name type="scientific">Croceifilum oryzae</name>
    <dbReference type="NCBI Taxonomy" id="1553429"/>
    <lineage>
        <taxon>Bacteria</taxon>
        <taxon>Bacillati</taxon>
        <taxon>Bacillota</taxon>
        <taxon>Bacilli</taxon>
        <taxon>Bacillales</taxon>
        <taxon>Thermoactinomycetaceae</taxon>
        <taxon>Croceifilum</taxon>
    </lineage>
</organism>
<evidence type="ECO:0000256" key="3">
    <source>
        <dbReference type="ARBA" id="ARBA00023235"/>
    </source>
</evidence>
<evidence type="ECO:0000256" key="4">
    <source>
        <dbReference type="PROSITE-ProRule" id="PRU00182"/>
    </source>
</evidence>
<dbReference type="PROSITE" id="PS01149">
    <property type="entry name" value="PSI_RSU"/>
    <property type="match status" value="1"/>
</dbReference>
<dbReference type="InterPro" id="IPR002942">
    <property type="entry name" value="S4_RNA-bd"/>
</dbReference>